<feature type="compositionally biased region" description="Basic residues" evidence="1">
    <location>
        <begin position="87"/>
        <end position="104"/>
    </location>
</feature>
<keyword evidence="2" id="KW-1133">Transmembrane helix</keyword>
<sequence length="292" mass="33129">MFRDEAKKNYQTRTKIPNAAHNPQLEHSTKMANPTFSSQKKEPSFFFSLKKKGNRVDGEDQEGPYLDSLPRRRQRAGGRRLPEKGTRRAPARGGRSRGGRRPVARRLAGGGSVGNGAGGRVGGFEKKRPFGFIYSGQTGGRENKGRSIARARGRATRPRRPATRVCEQIRMRRRRIELRERVMDGEKSNAPCRAARVSLGGPSIYLYGTLGFVSWKILDRRENYNLICCILLCIILTLVGIFIGYIGDRNLEYKINILSYIFRILSLSLEFLLDSIISNRMYSNTYPYAYEL</sequence>
<feature type="region of interest" description="Disordered" evidence="1">
    <location>
        <begin position="1"/>
        <end position="162"/>
    </location>
</feature>
<accession>J3L2J8</accession>
<dbReference type="Proteomes" id="UP000006038">
    <property type="component" value="Chromosome 1"/>
</dbReference>
<feature type="transmembrane region" description="Helical" evidence="2">
    <location>
        <begin position="253"/>
        <end position="273"/>
    </location>
</feature>
<organism evidence="3">
    <name type="scientific">Oryza brachyantha</name>
    <name type="common">malo sina</name>
    <dbReference type="NCBI Taxonomy" id="4533"/>
    <lineage>
        <taxon>Eukaryota</taxon>
        <taxon>Viridiplantae</taxon>
        <taxon>Streptophyta</taxon>
        <taxon>Embryophyta</taxon>
        <taxon>Tracheophyta</taxon>
        <taxon>Spermatophyta</taxon>
        <taxon>Magnoliopsida</taxon>
        <taxon>Liliopsida</taxon>
        <taxon>Poales</taxon>
        <taxon>Poaceae</taxon>
        <taxon>BOP clade</taxon>
        <taxon>Oryzoideae</taxon>
        <taxon>Oryzeae</taxon>
        <taxon>Oryzinae</taxon>
        <taxon>Oryza</taxon>
    </lineage>
</organism>
<feature type="compositionally biased region" description="Gly residues" evidence="1">
    <location>
        <begin position="108"/>
        <end position="122"/>
    </location>
</feature>
<keyword evidence="2" id="KW-0812">Transmembrane</keyword>
<reference evidence="3" key="2">
    <citation type="submission" date="2013-04" db="UniProtKB">
        <authorList>
            <consortium name="EnsemblPlants"/>
        </authorList>
    </citation>
    <scope>IDENTIFICATION</scope>
</reference>
<evidence type="ECO:0000313" key="4">
    <source>
        <dbReference type="Proteomes" id="UP000006038"/>
    </source>
</evidence>
<keyword evidence="4" id="KW-1185">Reference proteome</keyword>
<evidence type="ECO:0000313" key="3">
    <source>
        <dbReference type="EnsemblPlants" id="OB01G34540.1"/>
    </source>
</evidence>
<reference evidence="3" key="1">
    <citation type="journal article" date="2013" name="Nat. Commun.">
        <title>Whole-genome sequencing of Oryza brachyantha reveals mechanisms underlying Oryza genome evolution.</title>
        <authorList>
            <person name="Chen J."/>
            <person name="Huang Q."/>
            <person name="Gao D."/>
            <person name="Wang J."/>
            <person name="Lang Y."/>
            <person name="Liu T."/>
            <person name="Li B."/>
            <person name="Bai Z."/>
            <person name="Luis Goicoechea J."/>
            <person name="Liang C."/>
            <person name="Chen C."/>
            <person name="Zhang W."/>
            <person name="Sun S."/>
            <person name="Liao Y."/>
            <person name="Zhang X."/>
            <person name="Yang L."/>
            <person name="Song C."/>
            <person name="Wang M."/>
            <person name="Shi J."/>
            <person name="Liu G."/>
            <person name="Liu J."/>
            <person name="Zhou H."/>
            <person name="Zhou W."/>
            <person name="Yu Q."/>
            <person name="An N."/>
            <person name="Chen Y."/>
            <person name="Cai Q."/>
            <person name="Wang B."/>
            <person name="Liu B."/>
            <person name="Min J."/>
            <person name="Huang Y."/>
            <person name="Wu H."/>
            <person name="Li Z."/>
            <person name="Zhang Y."/>
            <person name="Yin Y."/>
            <person name="Song W."/>
            <person name="Jiang J."/>
            <person name="Jackson S.A."/>
            <person name="Wing R.A."/>
            <person name="Wang J."/>
            <person name="Chen M."/>
        </authorList>
    </citation>
    <scope>NUCLEOTIDE SEQUENCE [LARGE SCALE GENOMIC DNA]</scope>
    <source>
        <strain evidence="3">cv. IRGC 101232</strain>
    </source>
</reference>
<dbReference type="EnsemblPlants" id="OB01G34540.1">
    <property type="protein sequence ID" value="OB01G34540.1"/>
    <property type="gene ID" value="OB01G34540"/>
</dbReference>
<proteinExistence type="predicted"/>
<dbReference type="HOGENOM" id="CLU_954340_0_0_1"/>
<evidence type="ECO:0000256" key="2">
    <source>
        <dbReference type="SAM" id="Phobius"/>
    </source>
</evidence>
<dbReference type="AlphaFoldDB" id="J3L2J8"/>
<dbReference type="Gramene" id="OB01G34540.1">
    <property type="protein sequence ID" value="OB01G34540.1"/>
    <property type="gene ID" value="OB01G34540"/>
</dbReference>
<protein>
    <submittedName>
        <fullName evidence="3">Uncharacterized protein</fullName>
    </submittedName>
</protein>
<evidence type="ECO:0000256" key="1">
    <source>
        <dbReference type="SAM" id="MobiDB-lite"/>
    </source>
</evidence>
<keyword evidence="2" id="KW-0472">Membrane</keyword>
<feature type="compositionally biased region" description="Basic residues" evidence="1">
    <location>
        <begin position="147"/>
        <end position="162"/>
    </location>
</feature>
<feature type="transmembrane region" description="Helical" evidence="2">
    <location>
        <begin position="224"/>
        <end position="247"/>
    </location>
</feature>
<name>J3L2J8_ORYBR</name>